<dbReference type="STRING" id="3827.A0A3Q7YE90"/>
<keyword evidence="2" id="KW-0472">Membrane</keyword>
<dbReference type="GO" id="GO:0047874">
    <property type="term" value="F:dolichyldiphosphatase activity"/>
    <property type="evidence" value="ECO:0007669"/>
    <property type="project" value="TreeGrafter"/>
</dbReference>
<dbReference type="Pfam" id="PF01569">
    <property type="entry name" value="PAP2"/>
    <property type="match status" value="1"/>
</dbReference>
<feature type="transmembrane region" description="Helical" evidence="2">
    <location>
        <begin position="95"/>
        <end position="113"/>
    </location>
</feature>
<dbReference type="PaxDb" id="3827-XP_004509300.1"/>
<keyword evidence="2" id="KW-1133">Transmembrane helix</keyword>
<reference evidence="5" key="2">
    <citation type="submission" date="2025-08" db="UniProtKB">
        <authorList>
            <consortium name="RefSeq"/>
        </authorList>
    </citation>
    <scope>IDENTIFICATION</scope>
    <source>
        <tissue evidence="5">Etiolated seedlings</tissue>
    </source>
</reference>
<evidence type="ECO:0000313" key="5">
    <source>
        <dbReference type="RefSeq" id="XP_027192987.1"/>
    </source>
</evidence>
<keyword evidence="2" id="KW-0812">Transmembrane</keyword>
<proteinExistence type="predicted"/>
<dbReference type="PANTHER" id="PTHR11247">
    <property type="entry name" value="PALMITOYL-PROTEIN THIOESTERASE/DOLICHYLDIPHOSPHATASE 1"/>
    <property type="match status" value="1"/>
</dbReference>
<keyword evidence="4" id="KW-1185">Reference proteome</keyword>
<dbReference type="InterPro" id="IPR036938">
    <property type="entry name" value="PAP2/HPO_sf"/>
</dbReference>
<protein>
    <submittedName>
        <fullName evidence="5">Lipid phosphate phosphatase epsilon 1, chloroplastic-like isoform X1</fullName>
    </submittedName>
</protein>
<feature type="domain" description="Phosphatidic acid phosphatase type 2/haloperoxidase" evidence="3">
    <location>
        <begin position="32"/>
        <end position="140"/>
    </location>
</feature>
<dbReference type="GO" id="GO:0008610">
    <property type="term" value="P:lipid biosynthetic process"/>
    <property type="evidence" value="ECO:0007669"/>
    <property type="project" value="TreeGrafter"/>
</dbReference>
<feature type="transmembrane region" description="Helical" evidence="2">
    <location>
        <begin position="7"/>
        <end position="26"/>
    </location>
</feature>
<gene>
    <name evidence="5" type="primary">LOC101501113</name>
</gene>
<sequence>MKWNQLLINWLSKWIISVFFGVFIIWRNDGEALWFAAGSILNVVFSILLKQILNQKRPSTLKSDPGMPSSHAQSIFFTLMFIILSSVKLLRINELTITTSGLALAFGSYFSYLRVSQKLHTVSQVIVGAVIGSICSILWYWLWNGFMVDAFVSSLWVRIIVVLGSAGIWLGFLSHVIHHWLKDK</sequence>
<feature type="transmembrane region" description="Helical" evidence="2">
    <location>
        <begin position="155"/>
        <end position="177"/>
    </location>
</feature>
<feature type="transmembrane region" description="Helical" evidence="2">
    <location>
        <begin position="125"/>
        <end position="143"/>
    </location>
</feature>
<dbReference type="PANTHER" id="PTHR11247:SF40">
    <property type="entry name" value="LIPID PHOSPHATE PHOSPHATASE EPSILON 1, CHLOROPLASTIC"/>
    <property type="match status" value="1"/>
</dbReference>
<dbReference type="InterPro" id="IPR000326">
    <property type="entry name" value="PAP2/HPO"/>
</dbReference>
<dbReference type="GO" id="GO:0005789">
    <property type="term" value="C:endoplasmic reticulum membrane"/>
    <property type="evidence" value="ECO:0007669"/>
    <property type="project" value="TreeGrafter"/>
</dbReference>
<evidence type="ECO:0000256" key="1">
    <source>
        <dbReference type="ARBA" id="ARBA00022801"/>
    </source>
</evidence>
<dbReference type="AlphaFoldDB" id="A0A3Q7YE90"/>
<dbReference type="GO" id="GO:0006487">
    <property type="term" value="P:protein N-linked glycosylation"/>
    <property type="evidence" value="ECO:0007669"/>
    <property type="project" value="TreeGrafter"/>
</dbReference>
<dbReference type="Proteomes" id="UP000087171">
    <property type="component" value="Chromosome Ca7"/>
</dbReference>
<feature type="transmembrane region" description="Helical" evidence="2">
    <location>
        <begin position="32"/>
        <end position="49"/>
    </location>
</feature>
<reference evidence="4" key="1">
    <citation type="journal article" date="2013" name="Nat. Biotechnol.">
        <title>Draft genome sequence of chickpea (Cicer arietinum) provides a resource for trait improvement.</title>
        <authorList>
            <person name="Varshney R.K."/>
            <person name="Song C."/>
            <person name="Saxena R.K."/>
            <person name="Azam S."/>
            <person name="Yu S."/>
            <person name="Sharpe A.G."/>
            <person name="Cannon S."/>
            <person name="Baek J."/>
            <person name="Rosen B.D."/>
            <person name="Tar'an B."/>
            <person name="Millan T."/>
            <person name="Zhang X."/>
            <person name="Ramsay L.D."/>
            <person name="Iwata A."/>
            <person name="Wang Y."/>
            <person name="Nelson W."/>
            <person name="Farmer A.D."/>
            <person name="Gaur P.M."/>
            <person name="Soderlund C."/>
            <person name="Penmetsa R.V."/>
            <person name="Xu C."/>
            <person name="Bharti A.K."/>
            <person name="He W."/>
            <person name="Winter P."/>
            <person name="Zhao S."/>
            <person name="Hane J.K."/>
            <person name="Carrasquilla-Garcia N."/>
            <person name="Condie J.A."/>
            <person name="Upadhyaya H.D."/>
            <person name="Luo M.C."/>
            <person name="Thudi M."/>
            <person name="Gowda C.L."/>
            <person name="Singh N.P."/>
            <person name="Lichtenzveig J."/>
            <person name="Gali K.K."/>
            <person name="Rubio J."/>
            <person name="Nadarajan N."/>
            <person name="Dolezel J."/>
            <person name="Bansal K.C."/>
            <person name="Xu X."/>
            <person name="Edwards D."/>
            <person name="Zhang G."/>
            <person name="Kahl G."/>
            <person name="Gil J."/>
            <person name="Singh K.B."/>
            <person name="Datta S.K."/>
            <person name="Jackson S.A."/>
            <person name="Wang J."/>
            <person name="Cook D.R."/>
        </authorList>
    </citation>
    <scope>NUCLEOTIDE SEQUENCE [LARGE SCALE GENOMIC DNA]</scope>
    <source>
        <strain evidence="4">cv. CDC Frontier</strain>
    </source>
</reference>
<dbReference type="OrthoDB" id="302705at2759"/>
<dbReference type="Gene3D" id="1.20.144.10">
    <property type="entry name" value="Phosphatidic acid phosphatase type 2/haloperoxidase"/>
    <property type="match status" value="1"/>
</dbReference>
<dbReference type="SMART" id="SM00014">
    <property type="entry name" value="acidPPc"/>
    <property type="match status" value="1"/>
</dbReference>
<keyword evidence="1" id="KW-0378">Hydrolase</keyword>
<dbReference type="SUPFAM" id="SSF48317">
    <property type="entry name" value="Acid phosphatase/Vanadium-dependent haloperoxidase"/>
    <property type="match status" value="1"/>
</dbReference>
<evidence type="ECO:0000259" key="3">
    <source>
        <dbReference type="SMART" id="SM00014"/>
    </source>
</evidence>
<organism evidence="4 5">
    <name type="scientific">Cicer arietinum</name>
    <name type="common">Chickpea</name>
    <name type="synonym">Garbanzo</name>
    <dbReference type="NCBI Taxonomy" id="3827"/>
    <lineage>
        <taxon>Eukaryota</taxon>
        <taxon>Viridiplantae</taxon>
        <taxon>Streptophyta</taxon>
        <taxon>Embryophyta</taxon>
        <taxon>Tracheophyta</taxon>
        <taxon>Spermatophyta</taxon>
        <taxon>Magnoliopsida</taxon>
        <taxon>eudicotyledons</taxon>
        <taxon>Gunneridae</taxon>
        <taxon>Pentapetalae</taxon>
        <taxon>rosids</taxon>
        <taxon>fabids</taxon>
        <taxon>Fabales</taxon>
        <taxon>Fabaceae</taxon>
        <taxon>Papilionoideae</taxon>
        <taxon>50 kb inversion clade</taxon>
        <taxon>NPAAA clade</taxon>
        <taxon>Hologalegina</taxon>
        <taxon>IRL clade</taxon>
        <taxon>Cicereae</taxon>
        <taxon>Cicer</taxon>
    </lineage>
</organism>
<evidence type="ECO:0000313" key="4">
    <source>
        <dbReference type="Proteomes" id="UP000087171"/>
    </source>
</evidence>
<name>A0A3Q7YE90_CICAR</name>
<dbReference type="RefSeq" id="XP_027192987.1">
    <property type="nucleotide sequence ID" value="XM_027337186.1"/>
</dbReference>
<accession>A0A3Q7YE90</accession>
<evidence type="ECO:0000256" key="2">
    <source>
        <dbReference type="SAM" id="Phobius"/>
    </source>
</evidence>